<proteinExistence type="predicted"/>
<dbReference type="InterPro" id="IPR011527">
    <property type="entry name" value="ABC1_TM_dom"/>
</dbReference>
<dbReference type="InterPro" id="IPR003593">
    <property type="entry name" value="AAA+_ATPase"/>
</dbReference>
<evidence type="ECO:0000259" key="10">
    <source>
        <dbReference type="PROSITE" id="PS50929"/>
    </source>
</evidence>
<evidence type="ECO:0000256" key="7">
    <source>
        <dbReference type="SAM" id="MobiDB-lite"/>
    </source>
</evidence>
<dbReference type="InterPro" id="IPR039421">
    <property type="entry name" value="Type_1_exporter"/>
</dbReference>
<feature type="transmembrane region" description="Helical" evidence="8">
    <location>
        <begin position="156"/>
        <end position="173"/>
    </location>
</feature>
<protein>
    <submittedName>
        <fullName evidence="11">Cyclic peptide export ABC transporter</fullName>
    </submittedName>
</protein>
<dbReference type="GO" id="GO:0034040">
    <property type="term" value="F:ATPase-coupled lipid transmembrane transporter activity"/>
    <property type="evidence" value="ECO:0007669"/>
    <property type="project" value="TreeGrafter"/>
</dbReference>
<dbReference type="AlphaFoldDB" id="A0A2N3PPB8"/>
<dbReference type="Gene3D" id="3.40.50.300">
    <property type="entry name" value="P-loop containing nucleotide triphosphate hydrolases"/>
    <property type="match status" value="1"/>
</dbReference>
<dbReference type="EMBL" id="PIUM01000035">
    <property type="protein sequence ID" value="PKU22237.1"/>
    <property type="molecule type" value="Genomic_DNA"/>
</dbReference>
<dbReference type="PROSITE" id="PS50893">
    <property type="entry name" value="ABC_TRANSPORTER_2"/>
    <property type="match status" value="1"/>
</dbReference>
<accession>A0A2N3PPB8</accession>
<evidence type="ECO:0000256" key="5">
    <source>
        <dbReference type="ARBA" id="ARBA00022989"/>
    </source>
</evidence>
<dbReference type="SMART" id="SM00382">
    <property type="entry name" value="AAA"/>
    <property type="match status" value="1"/>
</dbReference>
<keyword evidence="2 8" id="KW-0812">Transmembrane</keyword>
<evidence type="ECO:0000256" key="4">
    <source>
        <dbReference type="ARBA" id="ARBA00022840"/>
    </source>
</evidence>
<keyword evidence="6 8" id="KW-0472">Membrane</keyword>
<feature type="domain" description="ABC transporter" evidence="9">
    <location>
        <begin position="337"/>
        <end position="565"/>
    </location>
</feature>
<evidence type="ECO:0000256" key="6">
    <source>
        <dbReference type="ARBA" id="ARBA00023136"/>
    </source>
</evidence>
<dbReference type="PANTHER" id="PTHR24221">
    <property type="entry name" value="ATP-BINDING CASSETTE SUB-FAMILY B"/>
    <property type="match status" value="1"/>
</dbReference>
<dbReference type="GO" id="GO:0016887">
    <property type="term" value="F:ATP hydrolysis activity"/>
    <property type="evidence" value="ECO:0007669"/>
    <property type="project" value="InterPro"/>
</dbReference>
<dbReference type="InterPro" id="IPR003439">
    <property type="entry name" value="ABC_transporter-like_ATP-bd"/>
</dbReference>
<gene>
    <name evidence="11" type="ORF">CWS72_22480</name>
</gene>
<keyword evidence="3" id="KW-0547">Nucleotide-binding</keyword>
<dbReference type="PANTHER" id="PTHR24221:SF654">
    <property type="entry name" value="ATP-BINDING CASSETTE SUB-FAMILY B MEMBER 6"/>
    <property type="match status" value="1"/>
</dbReference>
<evidence type="ECO:0000256" key="1">
    <source>
        <dbReference type="ARBA" id="ARBA00004651"/>
    </source>
</evidence>
<evidence type="ECO:0000313" key="11">
    <source>
        <dbReference type="EMBL" id="PKU22237.1"/>
    </source>
</evidence>
<feature type="transmembrane region" description="Helical" evidence="8">
    <location>
        <begin position="58"/>
        <end position="77"/>
    </location>
</feature>
<feature type="transmembrane region" description="Helical" evidence="8">
    <location>
        <begin position="275"/>
        <end position="297"/>
    </location>
</feature>
<dbReference type="OrthoDB" id="9760776at2"/>
<dbReference type="Gene3D" id="1.20.1560.10">
    <property type="entry name" value="ABC transporter type 1, transmembrane domain"/>
    <property type="match status" value="1"/>
</dbReference>
<evidence type="ECO:0000256" key="2">
    <source>
        <dbReference type="ARBA" id="ARBA00022692"/>
    </source>
</evidence>
<keyword evidence="12" id="KW-1185">Reference proteome</keyword>
<dbReference type="SUPFAM" id="SSF90123">
    <property type="entry name" value="ABC transporter transmembrane region"/>
    <property type="match status" value="1"/>
</dbReference>
<dbReference type="NCBIfam" id="TIGR01194">
    <property type="entry name" value="cyc_pep_trnsptr"/>
    <property type="match status" value="1"/>
</dbReference>
<dbReference type="GO" id="GO:1904680">
    <property type="term" value="F:peptide transmembrane transporter activity"/>
    <property type="evidence" value="ECO:0007669"/>
    <property type="project" value="InterPro"/>
</dbReference>
<keyword evidence="4" id="KW-0067">ATP-binding</keyword>
<dbReference type="GO" id="GO:0005886">
    <property type="term" value="C:plasma membrane"/>
    <property type="evidence" value="ECO:0007669"/>
    <property type="project" value="UniProtKB-SubCell"/>
</dbReference>
<reference evidence="12" key="1">
    <citation type="submission" date="2017-12" db="EMBL/GenBank/DDBJ databases">
        <title>Draft genome sequence of Telmatospirillum siberiense 26-4b1T, an acidotolerant peatland alphaproteobacterium potentially involved in sulfur cycling.</title>
        <authorList>
            <person name="Hausmann B."/>
            <person name="Pjevac P."/>
            <person name="Schreck K."/>
            <person name="Herbold C.W."/>
            <person name="Daims H."/>
            <person name="Wagner M."/>
            <person name="Pester M."/>
            <person name="Loy A."/>
        </authorList>
    </citation>
    <scope>NUCLEOTIDE SEQUENCE [LARGE SCALE GENOMIC DNA]</scope>
    <source>
        <strain evidence="12">26-4b1</strain>
    </source>
</reference>
<keyword evidence="5 8" id="KW-1133">Transmembrane helix</keyword>
<dbReference type="GO" id="GO:0015833">
    <property type="term" value="P:peptide transport"/>
    <property type="evidence" value="ECO:0007669"/>
    <property type="project" value="InterPro"/>
</dbReference>
<dbReference type="SUPFAM" id="SSF52540">
    <property type="entry name" value="P-loop containing nucleoside triphosphate hydrolases"/>
    <property type="match status" value="1"/>
</dbReference>
<dbReference type="GO" id="GO:0140359">
    <property type="term" value="F:ABC-type transporter activity"/>
    <property type="evidence" value="ECO:0007669"/>
    <property type="project" value="InterPro"/>
</dbReference>
<dbReference type="PROSITE" id="PS50929">
    <property type="entry name" value="ABC_TM1F"/>
    <property type="match status" value="1"/>
</dbReference>
<dbReference type="InterPro" id="IPR027417">
    <property type="entry name" value="P-loop_NTPase"/>
</dbReference>
<organism evidence="11 12">
    <name type="scientific">Telmatospirillum siberiense</name>
    <dbReference type="NCBI Taxonomy" id="382514"/>
    <lineage>
        <taxon>Bacteria</taxon>
        <taxon>Pseudomonadati</taxon>
        <taxon>Pseudomonadota</taxon>
        <taxon>Alphaproteobacteria</taxon>
        <taxon>Rhodospirillales</taxon>
        <taxon>Rhodospirillaceae</taxon>
        <taxon>Telmatospirillum</taxon>
    </lineage>
</organism>
<evidence type="ECO:0000256" key="3">
    <source>
        <dbReference type="ARBA" id="ARBA00022741"/>
    </source>
</evidence>
<evidence type="ECO:0000313" key="12">
    <source>
        <dbReference type="Proteomes" id="UP000233293"/>
    </source>
</evidence>
<dbReference type="Pfam" id="PF00005">
    <property type="entry name" value="ABC_tran"/>
    <property type="match status" value="1"/>
</dbReference>
<dbReference type="RefSeq" id="WP_101252896.1">
    <property type="nucleotide sequence ID" value="NZ_PIUM01000035.1"/>
</dbReference>
<feature type="transmembrane region" description="Helical" evidence="8">
    <location>
        <begin position="133"/>
        <end position="150"/>
    </location>
</feature>
<feature type="transmembrane region" description="Helical" evidence="8">
    <location>
        <begin position="24"/>
        <end position="46"/>
    </location>
</feature>
<dbReference type="Proteomes" id="UP000233293">
    <property type="component" value="Unassembled WGS sequence"/>
</dbReference>
<evidence type="ECO:0000259" key="9">
    <source>
        <dbReference type="PROSITE" id="PS50893"/>
    </source>
</evidence>
<feature type="transmembrane region" description="Helical" evidence="8">
    <location>
        <begin position="239"/>
        <end position="263"/>
    </location>
</feature>
<dbReference type="InterPro" id="IPR036640">
    <property type="entry name" value="ABC1_TM_sf"/>
</dbReference>
<sequence>MSSPIRFGVFTFLQRETKSLDRKLFVLTATSGMANALNLAVINASVEALRNGGPSWQHFLWFCLSIGLFVYSFRYVLYESTRIAEAAICSVRVRLADKIRRSDLLTLESIGEADIHARITRDTGAIAQAARPLFAVAQAVVMIVFTIIYIATVSPIAMLLCVTLIAGGAGIYLKDRKHYEEGLNNASKQEDKLFDSLNGLLRGFKELRINKLKSDDVFEDFHATAAQVRESRTSVMILFSNNVIFIEMFFVILLGAIAFVLPILSDSFSTSATKIVAAILFFFGPLVNVVTMIPVLAQVNVTVDNLGRLEATLDEGLEKSAEWETSPLTDFGAFRTIRLEGVGFTYRDSDGNATFQVGPIDGEVRRGEILFLVGGNGSGKTTFMKLFTALYRPAQGGIRVDDVEIGPTNIQSYRNLFSAIFTDFHLFDKLHGLKDAAPERVNALLRLMEISHKTVFGDGRFSNIQLSTGQRKRLALVVSYLEDKAIYIFDEVAADQDPQFRRYFYETLLPEMKGAGKTVVVVSHDDRYFHVADRVLQMDYGTLLNLPRTAIQGGNPRKRPTARGKKPTSQEPGQ</sequence>
<dbReference type="GO" id="GO:0005524">
    <property type="term" value="F:ATP binding"/>
    <property type="evidence" value="ECO:0007669"/>
    <property type="project" value="UniProtKB-KW"/>
</dbReference>
<comment type="subcellular location">
    <subcellularLocation>
        <location evidence="1">Cell membrane</location>
        <topology evidence="1">Multi-pass membrane protein</topology>
    </subcellularLocation>
</comment>
<feature type="domain" description="ABC transmembrane type-1" evidence="10">
    <location>
        <begin position="24"/>
        <end position="298"/>
    </location>
</feature>
<feature type="region of interest" description="Disordered" evidence="7">
    <location>
        <begin position="549"/>
        <end position="574"/>
    </location>
</feature>
<feature type="compositionally biased region" description="Basic residues" evidence="7">
    <location>
        <begin position="556"/>
        <end position="566"/>
    </location>
</feature>
<name>A0A2N3PPB8_9PROT</name>
<comment type="caution">
    <text evidence="11">The sequence shown here is derived from an EMBL/GenBank/DDBJ whole genome shotgun (WGS) entry which is preliminary data.</text>
</comment>
<dbReference type="InterPro" id="IPR005898">
    <property type="entry name" value="Cyc_pep_transpt_SyrD/YojI"/>
</dbReference>
<evidence type="ECO:0000256" key="8">
    <source>
        <dbReference type="SAM" id="Phobius"/>
    </source>
</evidence>